<evidence type="ECO:0000313" key="3">
    <source>
        <dbReference type="Proteomes" id="UP000295497"/>
    </source>
</evidence>
<evidence type="ECO:0000256" key="1">
    <source>
        <dbReference type="SAM" id="MobiDB-lite"/>
    </source>
</evidence>
<feature type="compositionally biased region" description="Basic residues" evidence="1">
    <location>
        <begin position="61"/>
        <end position="74"/>
    </location>
</feature>
<dbReference type="Proteomes" id="UP000295497">
    <property type="component" value="Chromosome"/>
</dbReference>
<proteinExistence type="predicted"/>
<sequence length="74" mass="8683">MGHTGATLGGETGGSYENRYCFRRPLVMDRFFWRDSSAGANRRDPSLRRGFGEGVTTDRRLARKHPEQRRRRRR</sequence>
<reference evidence="2 3" key="1">
    <citation type="submission" date="2015-09" db="EMBL/GenBank/DDBJ databases">
        <title>Sorangium comparison.</title>
        <authorList>
            <person name="Zaburannyi N."/>
            <person name="Bunk B."/>
            <person name="Overmann J."/>
            <person name="Mueller R."/>
        </authorList>
    </citation>
    <scope>NUCLEOTIDE SEQUENCE [LARGE SCALE GENOMIC DNA]</scope>
    <source>
        <strain evidence="2 3">So ce836</strain>
    </source>
</reference>
<protein>
    <submittedName>
        <fullName evidence="2">Uncharacterized protein</fullName>
    </submittedName>
</protein>
<organism evidence="2 3">
    <name type="scientific">Sorangium cellulosum</name>
    <name type="common">Polyangium cellulosum</name>
    <dbReference type="NCBI Taxonomy" id="56"/>
    <lineage>
        <taxon>Bacteria</taxon>
        <taxon>Pseudomonadati</taxon>
        <taxon>Myxococcota</taxon>
        <taxon>Polyangia</taxon>
        <taxon>Polyangiales</taxon>
        <taxon>Polyangiaceae</taxon>
        <taxon>Sorangium</taxon>
    </lineage>
</organism>
<gene>
    <name evidence="2" type="ORF">SOCE836_002650</name>
</gene>
<dbReference type="EMBL" id="CP012672">
    <property type="protein sequence ID" value="AUX28197.1"/>
    <property type="molecule type" value="Genomic_DNA"/>
</dbReference>
<evidence type="ECO:0000313" key="2">
    <source>
        <dbReference type="EMBL" id="AUX28197.1"/>
    </source>
</evidence>
<feature type="region of interest" description="Disordered" evidence="1">
    <location>
        <begin position="37"/>
        <end position="74"/>
    </location>
</feature>
<accession>A0A4P2QEF5</accession>
<dbReference type="AlphaFoldDB" id="A0A4P2QEF5"/>
<feature type="compositionally biased region" description="Basic and acidic residues" evidence="1">
    <location>
        <begin position="41"/>
        <end position="60"/>
    </location>
</feature>
<name>A0A4P2QEF5_SORCE</name>